<protein>
    <submittedName>
        <fullName evidence="4">Amino acid adenylation domain-containing protein</fullName>
    </submittedName>
</protein>
<evidence type="ECO:0000259" key="3">
    <source>
        <dbReference type="Pfam" id="PF13193"/>
    </source>
</evidence>
<dbReference type="KEGG" id="sls:SLINC_8306"/>
<feature type="compositionally biased region" description="Basic and acidic residues" evidence="1">
    <location>
        <begin position="517"/>
        <end position="530"/>
    </location>
</feature>
<organism evidence="4 5">
    <name type="scientific">Streptomyces lincolnensis</name>
    <dbReference type="NCBI Taxonomy" id="1915"/>
    <lineage>
        <taxon>Bacteria</taxon>
        <taxon>Bacillati</taxon>
        <taxon>Actinomycetota</taxon>
        <taxon>Actinomycetes</taxon>
        <taxon>Kitasatosporales</taxon>
        <taxon>Streptomycetaceae</taxon>
        <taxon>Streptomyces</taxon>
    </lineage>
</organism>
<dbReference type="SUPFAM" id="SSF56801">
    <property type="entry name" value="Acetyl-CoA synthetase-like"/>
    <property type="match status" value="1"/>
</dbReference>
<feature type="domain" description="AMP-dependent synthetase/ligase" evidence="2">
    <location>
        <begin position="15"/>
        <end position="371"/>
    </location>
</feature>
<dbReference type="PROSITE" id="PS00455">
    <property type="entry name" value="AMP_BINDING"/>
    <property type="match status" value="1"/>
</dbReference>
<feature type="domain" description="AMP-binding enzyme C-terminal" evidence="3">
    <location>
        <begin position="435"/>
        <end position="507"/>
    </location>
</feature>
<dbReference type="GO" id="GO:0005737">
    <property type="term" value="C:cytoplasm"/>
    <property type="evidence" value="ECO:0007669"/>
    <property type="project" value="TreeGrafter"/>
</dbReference>
<dbReference type="RefSeq" id="WP_237282034.1">
    <property type="nucleotide sequence ID" value="NZ_CP016438.1"/>
</dbReference>
<dbReference type="GO" id="GO:0044550">
    <property type="term" value="P:secondary metabolite biosynthetic process"/>
    <property type="evidence" value="ECO:0007669"/>
    <property type="project" value="TreeGrafter"/>
</dbReference>
<reference evidence="4 5" key="1">
    <citation type="submission" date="2016-07" db="EMBL/GenBank/DDBJ databases">
        <title>Enhancement of antibiotic productionsby engineered nitrateutilization in actinobacteria.</title>
        <authorList>
            <person name="Meng S.C."/>
        </authorList>
    </citation>
    <scope>NUCLEOTIDE SEQUENCE [LARGE SCALE GENOMIC DNA]</scope>
    <source>
        <strain evidence="4 5">NRRL 2936</strain>
    </source>
</reference>
<dbReference type="PANTHER" id="PTHR45527">
    <property type="entry name" value="NONRIBOSOMAL PEPTIDE SYNTHETASE"/>
    <property type="match status" value="1"/>
</dbReference>
<dbReference type="InterPro" id="IPR042099">
    <property type="entry name" value="ANL_N_sf"/>
</dbReference>
<dbReference type="Gene3D" id="3.40.50.12780">
    <property type="entry name" value="N-terminal domain of ligase-like"/>
    <property type="match status" value="1"/>
</dbReference>
<dbReference type="InterPro" id="IPR010071">
    <property type="entry name" value="AA_adenyl_dom"/>
</dbReference>
<feature type="region of interest" description="Disordered" evidence="1">
    <location>
        <begin position="496"/>
        <end position="530"/>
    </location>
</feature>
<dbReference type="Gene3D" id="3.30.300.30">
    <property type="match status" value="1"/>
</dbReference>
<gene>
    <name evidence="4" type="ORF">SLINC_8306</name>
</gene>
<dbReference type="InterPro" id="IPR025110">
    <property type="entry name" value="AMP-bd_C"/>
</dbReference>
<dbReference type="InterPro" id="IPR020845">
    <property type="entry name" value="AMP-binding_CS"/>
</dbReference>
<evidence type="ECO:0000259" key="2">
    <source>
        <dbReference type="Pfam" id="PF00501"/>
    </source>
</evidence>
<dbReference type="InterPro" id="IPR045851">
    <property type="entry name" value="AMP-bd_C_sf"/>
</dbReference>
<dbReference type="GO" id="GO:0031177">
    <property type="term" value="F:phosphopantetheine binding"/>
    <property type="evidence" value="ECO:0007669"/>
    <property type="project" value="TreeGrafter"/>
</dbReference>
<evidence type="ECO:0000256" key="1">
    <source>
        <dbReference type="SAM" id="MobiDB-lite"/>
    </source>
</evidence>
<proteinExistence type="predicted"/>
<evidence type="ECO:0000313" key="4">
    <source>
        <dbReference type="EMBL" id="ANS70530.1"/>
    </source>
</evidence>
<dbReference type="InterPro" id="IPR000873">
    <property type="entry name" value="AMP-dep_synth/lig_dom"/>
</dbReference>
<dbReference type="PANTHER" id="PTHR45527:SF1">
    <property type="entry name" value="FATTY ACID SYNTHASE"/>
    <property type="match status" value="1"/>
</dbReference>
<dbReference type="AlphaFoldDB" id="A0A1B1MPI9"/>
<dbReference type="EMBL" id="CP016438">
    <property type="protein sequence ID" value="ANS70530.1"/>
    <property type="molecule type" value="Genomic_DNA"/>
</dbReference>
<dbReference type="Proteomes" id="UP000092598">
    <property type="component" value="Chromosome"/>
</dbReference>
<evidence type="ECO:0000313" key="5">
    <source>
        <dbReference type="Proteomes" id="UP000092598"/>
    </source>
</evidence>
<dbReference type="STRING" id="1915.SLINC_8306"/>
<sequence>MSPNPLSQGTLFDWFRSTAERFPHESALDVGAHTLTYEQLHELAERTATALVRAAGRPPRAVGLLVARRPATYVAYLAICRIGAVVVPLHPAVPAGRNEYAARSAGVELLVDSGRTPEAAELARATGSTLLPLDDLEHPGGAASGTRWSDACAARPDDVAYVLFTSGSTGRPKGVPIRHRNLAAYLSSHAERYAIGPGSRLSQTFDLTFDPSVFDMFVSWTSGATLVVPQRDEIMRPVEFVNRGRISHWFSVPSVISLARRMRALPGNAMPDLRFSLFAGEQLTLDQAEAWQAAAPASTVENLYGPTELTVTCTGYRLPDDRRRWPRTSNGTVPIGRPHPHVDVLVVDEDGREGRAGELCVRGPQRFDGYLDQGDDRGAFLRPDAGRAVPVTGATGPECWYRTGDHVGYEDGELVHLGRLDDQVKVRGHRVEPGEVEAILRGHPRVREVVVLPVRTAQTTGLHAYYLTDDDSDAPDLRDWAAEALAPYMLPDRFSRVDGFPTTPNGKTDRRRMARTATERTPDPDTGTRR</sequence>
<dbReference type="GO" id="GO:0043041">
    <property type="term" value="P:amino acid activation for nonribosomal peptide biosynthetic process"/>
    <property type="evidence" value="ECO:0007669"/>
    <property type="project" value="TreeGrafter"/>
</dbReference>
<dbReference type="PATRIC" id="fig|1915.4.peg.9146"/>
<dbReference type="Pfam" id="PF00501">
    <property type="entry name" value="AMP-binding"/>
    <property type="match status" value="1"/>
</dbReference>
<dbReference type="Pfam" id="PF13193">
    <property type="entry name" value="AMP-binding_C"/>
    <property type="match status" value="1"/>
</dbReference>
<dbReference type="NCBIfam" id="TIGR01733">
    <property type="entry name" value="AA-adenyl-dom"/>
    <property type="match status" value="1"/>
</dbReference>
<keyword evidence="5" id="KW-1185">Reference proteome</keyword>
<name>A0A1B1MPI9_STRLN</name>
<accession>A0A1B1MPI9</accession>